<organism evidence="2 3">
    <name type="scientific">Tribonema minus</name>
    <dbReference type="NCBI Taxonomy" id="303371"/>
    <lineage>
        <taxon>Eukaryota</taxon>
        <taxon>Sar</taxon>
        <taxon>Stramenopiles</taxon>
        <taxon>Ochrophyta</taxon>
        <taxon>PX clade</taxon>
        <taxon>Xanthophyceae</taxon>
        <taxon>Tribonematales</taxon>
        <taxon>Tribonemataceae</taxon>
        <taxon>Tribonema</taxon>
    </lineage>
</organism>
<evidence type="ECO:0000256" key="1">
    <source>
        <dbReference type="ARBA" id="ARBA00022741"/>
    </source>
</evidence>
<dbReference type="Gene3D" id="3.40.50.300">
    <property type="entry name" value="P-loop containing nucleotide triphosphate hydrolases"/>
    <property type="match status" value="1"/>
</dbReference>
<dbReference type="Proteomes" id="UP000664859">
    <property type="component" value="Unassembled WGS sequence"/>
</dbReference>
<protein>
    <submittedName>
        <fullName evidence="2">P-loop containing nucleoside triphosphate hydrolase protein</fullName>
    </submittedName>
</protein>
<evidence type="ECO:0000313" key="2">
    <source>
        <dbReference type="EMBL" id="KAG5185853.1"/>
    </source>
</evidence>
<dbReference type="NCBIfam" id="TIGR00231">
    <property type="entry name" value="small_GTP"/>
    <property type="match status" value="1"/>
</dbReference>
<dbReference type="GO" id="GO:0003924">
    <property type="term" value="F:GTPase activity"/>
    <property type="evidence" value="ECO:0007669"/>
    <property type="project" value="InterPro"/>
</dbReference>
<dbReference type="SUPFAM" id="SSF52540">
    <property type="entry name" value="P-loop containing nucleoside triphosphate hydrolases"/>
    <property type="match status" value="1"/>
</dbReference>
<name>A0A835ZBF8_9STRA</name>
<dbReference type="GO" id="GO:0005525">
    <property type="term" value="F:GTP binding"/>
    <property type="evidence" value="ECO:0007669"/>
    <property type="project" value="InterPro"/>
</dbReference>
<dbReference type="InterPro" id="IPR005225">
    <property type="entry name" value="Small_GTP-bd"/>
</dbReference>
<dbReference type="PANTHER" id="PTHR47978">
    <property type="match status" value="1"/>
</dbReference>
<reference evidence="2" key="1">
    <citation type="submission" date="2021-02" db="EMBL/GenBank/DDBJ databases">
        <title>First Annotated Genome of the Yellow-green Alga Tribonema minus.</title>
        <authorList>
            <person name="Mahan K.M."/>
        </authorList>
    </citation>
    <scope>NUCLEOTIDE SEQUENCE</scope>
    <source>
        <strain evidence="2">UTEX B ZZ1240</strain>
    </source>
</reference>
<keyword evidence="1" id="KW-0547">Nucleotide-binding</keyword>
<dbReference type="FunFam" id="3.40.50.300:FF:000808">
    <property type="entry name" value="Small GTP-binding protein, putative"/>
    <property type="match status" value="1"/>
</dbReference>
<dbReference type="AlphaFoldDB" id="A0A835ZBF8"/>
<feature type="non-terminal residue" evidence="2">
    <location>
        <position position="1"/>
    </location>
</feature>
<dbReference type="SMART" id="SM00175">
    <property type="entry name" value="RAB"/>
    <property type="match status" value="1"/>
</dbReference>
<sequence>EFKICVLGDKGVGKTCLVLRFIEGYFSQNQQSTIGAFFLTKSLPVNGVLCKLQIWDTAGQERFRAMAPMYYRNAAAAIVCCDITDEESFDKMKDWVEEIKMNVPVGQQGLAIVLALNKTDLEERRVVSRARAEEFAASIGAAVVETSARENWGVARLFECACERV</sequence>
<feature type="non-terminal residue" evidence="2">
    <location>
        <position position="165"/>
    </location>
</feature>
<dbReference type="PROSITE" id="PS51419">
    <property type="entry name" value="RAB"/>
    <property type="match status" value="1"/>
</dbReference>
<keyword evidence="2" id="KW-0378">Hydrolase</keyword>
<dbReference type="InterPro" id="IPR001806">
    <property type="entry name" value="Small_GTPase"/>
</dbReference>
<dbReference type="SMART" id="SM00174">
    <property type="entry name" value="RHO"/>
    <property type="match status" value="1"/>
</dbReference>
<comment type="caution">
    <text evidence="2">The sequence shown here is derived from an EMBL/GenBank/DDBJ whole genome shotgun (WGS) entry which is preliminary data.</text>
</comment>
<dbReference type="EMBL" id="JAFCMP010000119">
    <property type="protein sequence ID" value="KAG5185853.1"/>
    <property type="molecule type" value="Genomic_DNA"/>
</dbReference>
<keyword evidence="3" id="KW-1185">Reference proteome</keyword>
<dbReference type="Pfam" id="PF00071">
    <property type="entry name" value="Ras"/>
    <property type="match status" value="1"/>
</dbReference>
<dbReference type="CDD" id="cd00154">
    <property type="entry name" value="Rab"/>
    <property type="match status" value="1"/>
</dbReference>
<dbReference type="PROSITE" id="PS51421">
    <property type="entry name" value="RAS"/>
    <property type="match status" value="1"/>
</dbReference>
<dbReference type="OrthoDB" id="63533at2759"/>
<proteinExistence type="predicted"/>
<evidence type="ECO:0000313" key="3">
    <source>
        <dbReference type="Proteomes" id="UP000664859"/>
    </source>
</evidence>
<accession>A0A835ZBF8</accession>
<dbReference type="PRINTS" id="PR00449">
    <property type="entry name" value="RASTRNSFRMNG"/>
</dbReference>
<gene>
    <name evidence="2" type="ORF">JKP88DRAFT_139259</name>
</gene>
<dbReference type="SMART" id="SM00173">
    <property type="entry name" value="RAS"/>
    <property type="match status" value="1"/>
</dbReference>
<dbReference type="InterPro" id="IPR027417">
    <property type="entry name" value="P-loop_NTPase"/>
</dbReference>